<keyword evidence="3" id="KW-0812">Transmembrane</keyword>
<organism evidence="5 6">
    <name type="scientific">Ceratodon purpureus</name>
    <name type="common">Fire moss</name>
    <name type="synonym">Dicranum purpureum</name>
    <dbReference type="NCBI Taxonomy" id="3225"/>
    <lineage>
        <taxon>Eukaryota</taxon>
        <taxon>Viridiplantae</taxon>
        <taxon>Streptophyta</taxon>
        <taxon>Embryophyta</taxon>
        <taxon>Bryophyta</taxon>
        <taxon>Bryophytina</taxon>
        <taxon>Bryopsida</taxon>
        <taxon>Dicranidae</taxon>
        <taxon>Pseudoditrichales</taxon>
        <taxon>Ditrichaceae</taxon>
        <taxon>Ceratodon</taxon>
    </lineage>
</organism>
<feature type="region of interest" description="Disordered" evidence="2">
    <location>
        <begin position="1"/>
        <end position="25"/>
    </location>
</feature>
<evidence type="ECO:0000256" key="2">
    <source>
        <dbReference type="SAM" id="MobiDB-lite"/>
    </source>
</evidence>
<protein>
    <recommendedName>
        <fullName evidence="4">K+ potassium transporter integral membrane domain-containing protein</fullName>
    </recommendedName>
</protein>
<dbReference type="AlphaFoldDB" id="A0A8T0HM33"/>
<keyword evidence="3" id="KW-0472">Membrane</keyword>
<evidence type="ECO:0000256" key="3">
    <source>
        <dbReference type="SAM" id="Phobius"/>
    </source>
</evidence>
<comment type="caution">
    <text evidence="5">The sequence shown here is derived from an EMBL/GenBank/DDBJ whole genome shotgun (WGS) entry which is preliminary data.</text>
</comment>
<dbReference type="Pfam" id="PF02705">
    <property type="entry name" value="K_trans"/>
    <property type="match status" value="1"/>
</dbReference>
<reference evidence="5" key="1">
    <citation type="submission" date="2020-06" db="EMBL/GenBank/DDBJ databases">
        <title>WGS assembly of Ceratodon purpureus strain R40.</title>
        <authorList>
            <person name="Carey S.B."/>
            <person name="Jenkins J."/>
            <person name="Shu S."/>
            <person name="Lovell J.T."/>
            <person name="Sreedasyam A."/>
            <person name="Maumus F."/>
            <person name="Tiley G.P."/>
            <person name="Fernandez-Pozo N."/>
            <person name="Barry K."/>
            <person name="Chen C."/>
            <person name="Wang M."/>
            <person name="Lipzen A."/>
            <person name="Daum C."/>
            <person name="Saski C.A."/>
            <person name="Payton A.C."/>
            <person name="Mcbreen J.C."/>
            <person name="Conrad R.E."/>
            <person name="Kollar L.M."/>
            <person name="Olsson S."/>
            <person name="Huttunen S."/>
            <person name="Landis J.B."/>
            <person name="Wickett N.J."/>
            <person name="Johnson M.G."/>
            <person name="Rensing S.A."/>
            <person name="Grimwood J."/>
            <person name="Schmutz J."/>
            <person name="Mcdaniel S.F."/>
        </authorList>
    </citation>
    <scope>NUCLEOTIDE SEQUENCE</scope>
    <source>
        <strain evidence="5">R40</strain>
    </source>
</reference>
<evidence type="ECO:0000313" key="6">
    <source>
        <dbReference type="Proteomes" id="UP000822688"/>
    </source>
</evidence>
<sequence>MEPVEGVANADMPQTFDGDPGEGQVTMVENHVDRSGNIDRSGVSDGRLWPVMQYTDKVSIAVLLTLAYQSFGVVYGDLSVSPLYVFRSTFGGALRNSVEEYEIEAVLCFIFWTLTLIPVIKYGFIVLGAHDNGEGGTFALYALLCRHLKLSLILNQQAADEELSSYKLDHPSTESPRGVWFRRLLEKHKFLQNGLLIVVLLGTCMVVGDGALTPALSGNQSQCLLFKIST</sequence>
<dbReference type="GO" id="GO:0016020">
    <property type="term" value="C:membrane"/>
    <property type="evidence" value="ECO:0007669"/>
    <property type="project" value="InterPro"/>
</dbReference>
<dbReference type="InterPro" id="IPR003855">
    <property type="entry name" value="K+_transporter"/>
</dbReference>
<dbReference type="EMBL" id="CM026426">
    <property type="protein sequence ID" value="KAG0571876.1"/>
    <property type="molecule type" value="Genomic_DNA"/>
</dbReference>
<dbReference type="PANTHER" id="PTHR30540">
    <property type="entry name" value="OSMOTIC STRESS POTASSIUM TRANSPORTER"/>
    <property type="match status" value="1"/>
</dbReference>
<evidence type="ECO:0000256" key="1">
    <source>
        <dbReference type="ARBA" id="ARBA00008440"/>
    </source>
</evidence>
<proteinExistence type="inferred from homology"/>
<gene>
    <name evidence="5" type="ORF">KC19_VG050500</name>
</gene>
<accession>A0A8T0HM33</accession>
<comment type="similarity">
    <text evidence="1">Belongs to the HAK/KUP transporter (TC 2.A.72.3) family.</text>
</comment>
<dbReference type="GO" id="GO:0015079">
    <property type="term" value="F:potassium ion transmembrane transporter activity"/>
    <property type="evidence" value="ECO:0007669"/>
    <property type="project" value="InterPro"/>
</dbReference>
<keyword evidence="3" id="KW-1133">Transmembrane helix</keyword>
<dbReference type="PANTHER" id="PTHR30540:SF83">
    <property type="entry name" value="K+ POTASSIUM TRANSPORTER"/>
    <property type="match status" value="1"/>
</dbReference>
<feature type="transmembrane region" description="Helical" evidence="3">
    <location>
        <begin position="190"/>
        <end position="208"/>
    </location>
</feature>
<evidence type="ECO:0000313" key="5">
    <source>
        <dbReference type="EMBL" id="KAG0571876.1"/>
    </source>
</evidence>
<keyword evidence="6" id="KW-1185">Reference proteome</keyword>
<dbReference type="InterPro" id="IPR053951">
    <property type="entry name" value="K_trans_N"/>
</dbReference>
<name>A0A8T0HM33_CERPU</name>
<dbReference type="Proteomes" id="UP000822688">
    <property type="component" value="Chromosome V"/>
</dbReference>
<feature type="domain" description="K+ potassium transporter integral membrane" evidence="4">
    <location>
        <begin position="66"/>
        <end position="217"/>
    </location>
</feature>
<evidence type="ECO:0000259" key="4">
    <source>
        <dbReference type="Pfam" id="PF02705"/>
    </source>
</evidence>